<dbReference type="InterPro" id="IPR020846">
    <property type="entry name" value="MFS_dom"/>
</dbReference>
<organism evidence="11 12">
    <name type="scientific">Megalurothrips usitatus</name>
    <name type="common">bean blossom thrips</name>
    <dbReference type="NCBI Taxonomy" id="439358"/>
    <lineage>
        <taxon>Eukaryota</taxon>
        <taxon>Metazoa</taxon>
        <taxon>Ecdysozoa</taxon>
        <taxon>Arthropoda</taxon>
        <taxon>Hexapoda</taxon>
        <taxon>Insecta</taxon>
        <taxon>Pterygota</taxon>
        <taxon>Neoptera</taxon>
        <taxon>Paraneoptera</taxon>
        <taxon>Thysanoptera</taxon>
        <taxon>Terebrantia</taxon>
        <taxon>Thripoidea</taxon>
        <taxon>Thripidae</taxon>
        <taxon>Megalurothrips</taxon>
    </lineage>
</organism>
<name>A0AAV7Y0X7_9NEOP</name>
<accession>A0AAV7Y0X7</accession>
<feature type="transmembrane region" description="Helical" evidence="9">
    <location>
        <begin position="451"/>
        <end position="471"/>
    </location>
</feature>
<reference evidence="11" key="1">
    <citation type="submission" date="2022-12" db="EMBL/GenBank/DDBJ databases">
        <title>Chromosome-level genome assembly of the bean flower thrips Megalurothrips usitatus.</title>
        <authorList>
            <person name="Ma L."/>
            <person name="Liu Q."/>
            <person name="Li H."/>
            <person name="Cai W."/>
        </authorList>
    </citation>
    <scope>NUCLEOTIDE SEQUENCE</scope>
    <source>
        <strain evidence="11">Cailab_2022a</strain>
    </source>
</reference>
<dbReference type="InterPro" id="IPR050549">
    <property type="entry name" value="MFS_Trehalose_Transporter"/>
</dbReference>
<evidence type="ECO:0000313" key="12">
    <source>
        <dbReference type="Proteomes" id="UP001075354"/>
    </source>
</evidence>
<feature type="transmembrane region" description="Helical" evidence="9">
    <location>
        <begin position="30"/>
        <end position="52"/>
    </location>
</feature>
<dbReference type="AlphaFoldDB" id="A0AAV7Y0X7"/>
<dbReference type="Proteomes" id="UP001075354">
    <property type="component" value="Chromosome 3"/>
</dbReference>
<dbReference type="PROSITE" id="PS00217">
    <property type="entry name" value="SUGAR_TRANSPORT_2"/>
    <property type="match status" value="1"/>
</dbReference>
<dbReference type="Pfam" id="PF00083">
    <property type="entry name" value="Sugar_tr"/>
    <property type="match status" value="1"/>
</dbReference>
<evidence type="ECO:0000256" key="8">
    <source>
        <dbReference type="RuleBase" id="RU003346"/>
    </source>
</evidence>
<dbReference type="Gene3D" id="1.20.1250.20">
    <property type="entry name" value="MFS general substrate transporter like domains"/>
    <property type="match status" value="1"/>
</dbReference>
<feature type="domain" description="Major facilitator superfamily (MFS) profile" evidence="10">
    <location>
        <begin position="31"/>
        <end position="474"/>
    </location>
</feature>
<evidence type="ECO:0000256" key="1">
    <source>
        <dbReference type="ARBA" id="ARBA00004651"/>
    </source>
</evidence>
<feature type="transmembrane region" description="Helical" evidence="9">
    <location>
        <begin position="194"/>
        <end position="213"/>
    </location>
</feature>
<comment type="subcellular location">
    <subcellularLocation>
        <location evidence="1">Cell membrane</location>
        <topology evidence="1">Multi-pass membrane protein</topology>
    </subcellularLocation>
</comment>
<dbReference type="PROSITE" id="PS50850">
    <property type="entry name" value="MFS"/>
    <property type="match status" value="1"/>
</dbReference>
<evidence type="ECO:0000256" key="5">
    <source>
        <dbReference type="ARBA" id="ARBA00023136"/>
    </source>
</evidence>
<keyword evidence="8" id="KW-0813">Transport</keyword>
<evidence type="ECO:0000256" key="7">
    <source>
        <dbReference type="ARBA" id="ARBA00024348"/>
    </source>
</evidence>
<keyword evidence="2" id="KW-1003">Cell membrane</keyword>
<sequence>MEKNPNSREAAAAALGTKVLPSGPEGGRKLFQYLGAMAACLFAVCMGTTMGWTSAANRLVYKAEDTDLDGKLFSESEYSWVGAAMPLGALLAALPTGPAITRFGRKNMMLSLSPIIFLAWLLIIFAQNAYMVIVARFVIGAAVGSISMIAPLYSNEIAHKSVRGTLGGFFQFLHTCGVLFAYILGWAISGDLTWISVICACVPLVAGFAFFFFPDTPTWYLQQGRTEQAKKALVLFRGADYPEELLMEELNTISADIKNAEDSKKSMSEAFTTREAKMGLMLSMNLMLVQQLSGVSAVIFYAGAIFKAAGSTLSAEVSAIITGACLAGATLVSLFLVDRLGRRTLLLVSGIACIICNVVLGIYLYILVRTEKQGSEVMQPYGMIPILTMGLFMVLFSIGYGPIPWLYMTEVFTVDIRSAAMSVATVTNWAMVFIVTVAYDPLQSLIGGYSTFWIFAAIVLAGSVVVAMFLVETKGKSNEEIQEELKGRRPAAPGAV</sequence>
<comment type="caution">
    <text evidence="11">The sequence shown here is derived from an EMBL/GenBank/DDBJ whole genome shotgun (WGS) entry which is preliminary data.</text>
</comment>
<dbReference type="PROSITE" id="PS00216">
    <property type="entry name" value="SUGAR_TRANSPORT_1"/>
    <property type="match status" value="1"/>
</dbReference>
<dbReference type="GO" id="GO:0005886">
    <property type="term" value="C:plasma membrane"/>
    <property type="evidence" value="ECO:0007669"/>
    <property type="project" value="UniProtKB-SubCell"/>
</dbReference>
<dbReference type="InterPro" id="IPR005829">
    <property type="entry name" value="Sugar_transporter_CS"/>
</dbReference>
<keyword evidence="3 9" id="KW-0812">Transmembrane</keyword>
<evidence type="ECO:0000256" key="2">
    <source>
        <dbReference type="ARBA" id="ARBA00022475"/>
    </source>
</evidence>
<feature type="transmembrane region" description="Helical" evidence="9">
    <location>
        <begin position="108"/>
        <end position="127"/>
    </location>
</feature>
<evidence type="ECO:0000256" key="9">
    <source>
        <dbReference type="SAM" id="Phobius"/>
    </source>
</evidence>
<dbReference type="PRINTS" id="PR00171">
    <property type="entry name" value="SUGRTRNSPORT"/>
</dbReference>
<evidence type="ECO:0000259" key="10">
    <source>
        <dbReference type="PROSITE" id="PS50850"/>
    </source>
</evidence>
<keyword evidence="5 9" id="KW-0472">Membrane</keyword>
<protein>
    <recommendedName>
        <fullName evidence="10">Major facilitator superfamily (MFS) profile domain-containing protein</fullName>
    </recommendedName>
</protein>
<feature type="transmembrane region" description="Helical" evidence="9">
    <location>
        <begin position="78"/>
        <end position="96"/>
    </location>
</feature>
<evidence type="ECO:0000256" key="6">
    <source>
        <dbReference type="ARBA" id="ARBA00023180"/>
    </source>
</evidence>
<feature type="transmembrane region" description="Helical" evidence="9">
    <location>
        <begin position="419"/>
        <end position="439"/>
    </location>
</feature>
<feature type="transmembrane region" description="Helical" evidence="9">
    <location>
        <begin position="133"/>
        <end position="154"/>
    </location>
</feature>
<dbReference type="SUPFAM" id="SSF103473">
    <property type="entry name" value="MFS general substrate transporter"/>
    <property type="match status" value="1"/>
</dbReference>
<dbReference type="FunFam" id="1.20.1250.20:FF:000055">
    <property type="entry name" value="Facilitated trehalose transporter Tret1-2 homolog"/>
    <property type="match status" value="1"/>
</dbReference>
<keyword evidence="6" id="KW-0325">Glycoprotein</keyword>
<dbReference type="PANTHER" id="PTHR48021">
    <property type="match status" value="1"/>
</dbReference>
<gene>
    <name evidence="11" type="ORF">ONE63_006487</name>
</gene>
<feature type="transmembrane region" description="Helical" evidence="9">
    <location>
        <begin position="318"/>
        <end position="337"/>
    </location>
</feature>
<keyword evidence="4 9" id="KW-1133">Transmembrane helix</keyword>
<dbReference type="InterPro" id="IPR005828">
    <property type="entry name" value="MFS_sugar_transport-like"/>
</dbReference>
<evidence type="ECO:0000256" key="4">
    <source>
        <dbReference type="ARBA" id="ARBA00022989"/>
    </source>
</evidence>
<feature type="transmembrane region" description="Helical" evidence="9">
    <location>
        <begin position="344"/>
        <end position="366"/>
    </location>
</feature>
<dbReference type="InterPro" id="IPR003663">
    <property type="entry name" value="Sugar/inositol_transpt"/>
</dbReference>
<keyword evidence="12" id="KW-1185">Reference proteome</keyword>
<evidence type="ECO:0000256" key="3">
    <source>
        <dbReference type="ARBA" id="ARBA00022692"/>
    </source>
</evidence>
<dbReference type="EMBL" id="JAPTSV010000003">
    <property type="protein sequence ID" value="KAJ1529734.1"/>
    <property type="molecule type" value="Genomic_DNA"/>
</dbReference>
<feature type="transmembrane region" description="Helical" evidence="9">
    <location>
        <begin position="286"/>
        <end position="306"/>
    </location>
</feature>
<dbReference type="PANTHER" id="PTHR48021:SF1">
    <property type="entry name" value="GH07001P-RELATED"/>
    <property type="match status" value="1"/>
</dbReference>
<feature type="transmembrane region" description="Helical" evidence="9">
    <location>
        <begin position="166"/>
        <end position="188"/>
    </location>
</feature>
<dbReference type="NCBIfam" id="TIGR00879">
    <property type="entry name" value="SP"/>
    <property type="match status" value="1"/>
</dbReference>
<evidence type="ECO:0000313" key="11">
    <source>
        <dbReference type="EMBL" id="KAJ1529734.1"/>
    </source>
</evidence>
<dbReference type="GO" id="GO:0022857">
    <property type="term" value="F:transmembrane transporter activity"/>
    <property type="evidence" value="ECO:0007669"/>
    <property type="project" value="InterPro"/>
</dbReference>
<dbReference type="InterPro" id="IPR036259">
    <property type="entry name" value="MFS_trans_sf"/>
</dbReference>
<feature type="transmembrane region" description="Helical" evidence="9">
    <location>
        <begin position="386"/>
        <end position="407"/>
    </location>
</feature>
<comment type="similarity">
    <text evidence="7">Belongs to the major facilitator superfamily. Sugar transporter (TC 2.A.1.1) family. Trehalose transporter subfamily.</text>
</comment>
<proteinExistence type="inferred from homology"/>